<name>A0A2P2JSH1_RHIMU</name>
<dbReference type="AlphaFoldDB" id="A0A2P2JSH1"/>
<organism evidence="1">
    <name type="scientific">Rhizophora mucronata</name>
    <name type="common">Asiatic mangrove</name>
    <dbReference type="NCBI Taxonomy" id="61149"/>
    <lineage>
        <taxon>Eukaryota</taxon>
        <taxon>Viridiplantae</taxon>
        <taxon>Streptophyta</taxon>
        <taxon>Embryophyta</taxon>
        <taxon>Tracheophyta</taxon>
        <taxon>Spermatophyta</taxon>
        <taxon>Magnoliopsida</taxon>
        <taxon>eudicotyledons</taxon>
        <taxon>Gunneridae</taxon>
        <taxon>Pentapetalae</taxon>
        <taxon>rosids</taxon>
        <taxon>fabids</taxon>
        <taxon>Malpighiales</taxon>
        <taxon>Rhizophoraceae</taxon>
        <taxon>Rhizophora</taxon>
    </lineage>
</organism>
<reference evidence="1" key="1">
    <citation type="submission" date="2018-02" db="EMBL/GenBank/DDBJ databases">
        <title>Rhizophora mucronata_Transcriptome.</title>
        <authorList>
            <person name="Meera S.P."/>
            <person name="Sreeshan A."/>
            <person name="Augustine A."/>
        </authorList>
    </citation>
    <scope>NUCLEOTIDE SEQUENCE</scope>
    <source>
        <tissue evidence="1">Leaf</tissue>
    </source>
</reference>
<accession>A0A2P2JSH1</accession>
<protein>
    <submittedName>
        <fullName evidence="1">Uncharacterized protein LOC105134154 isoform X1</fullName>
    </submittedName>
</protein>
<sequence length="61" mass="7308">MQLDSQNRNCCQDKSCCSIWCRQNASCNSKLMANLLIRQRHCYFFLHWIALHILRILSCFK</sequence>
<dbReference type="EMBL" id="GGEC01015907">
    <property type="protein sequence ID" value="MBW96390.1"/>
    <property type="molecule type" value="Transcribed_RNA"/>
</dbReference>
<evidence type="ECO:0000313" key="1">
    <source>
        <dbReference type="EMBL" id="MBW96390.1"/>
    </source>
</evidence>
<proteinExistence type="predicted"/>